<dbReference type="Gene3D" id="3.40.50.1820">
    <property type="entry name" value="alpha/beta hydrolase"/>
    <property type="match status" value="1"/>
</dbReference>
<keyword evidence="3" id="KW-1185">Reference proteome</keyword>
<dbReference type="Pfam" id="PF00561">
    <property type="entry name" value="Abhydrolase_1"/>
    <property type="match status" value="1"/>
</dbReference>
<accession>A0ABQ3XSC1</accession>
<dbReference type="Proteomes" id="UP000612282">
    <property type="component" value="Unassembled WGS sequence"/>
</dbReference>
<dbReference type="EMBL" id="BOMG01000126">
    <property type="protein sequence ID" value="GID61419.1"/>
    <property type="molecule type" value="Genomic_DNA"/>
</dbReference>
<evidence type="ECO:0000259" key="1">
    <source>
        <dbReference type="Pfam" id="PF00561"/>
    </source>
</evidence>
<feature type="domain" description="AB hydrolase-1" evidence="1">
    <location>
        <begin position="115"/>
        <end position="169"/>
    </location>
</feature>
<dbReference type="InterPro" id="IPR000073">
    <property type="entry name" value="AB_hydrolase_1"/>
</dbReference>
<protein>
    <recommendedName>
        <fullName evidence="1">AB hydrolase-1 domain-containing protein</fullName>
    </recommendedName>
</protein>
<dbReference type="SUPFAM" id="SSF53474">
    <property type="entry name" value="alpha/beta-Hydrolases"/>
    <property type="match status" value="1"/>
</dbReference>
<evidence type="ECO:0000313" key="2">
    <source>
        <dbReference type="EMBL" id="GID61419.1"/>
    </source>
</evidence>
<reference evidence="2 3" key="1">
    <citation type="submission" date="2021-01" db="EMBL/GenBank/DDBJ databases">
        <title>Whole genome shotgun sequence of Actinoplanes couchii NBRC 106145.</title>
        <authorList>
            <person name="Komaki H."/>
            <person name="Tamura T."/>
        </authorList>
    </citation>
    <scope>NUCLEOTIDE SEQUENCE [LARGE SCALE GENOMIC DNA]</scope>
    <source>
        <strain evidence="2 3">NBRC 106145</strain>
    </source>
</reference>
<name>A0ABQ3XSC1_9ACTN</name>
<comment type="caution">
    <text evidence="2">The sequence shown here is derived from an EMBL/GenBank/DDBJ whole genome shotgun (WGS) entry which is preliminary data.</text>
</comment>
<proteinExistence type="predicted"/>
<gene>
    <name evidence="2" type="ORF">Aco03nite_098230</name>
</gene>
<sequence length="346" mass="36179">MTSTAGTPVVARGPAIARALVDIGRELEWARTGSVPGVSVQRHARPPGAPETTAPRCLFVPGRFATALGYTDDPDRDIRLYLAAQGVEVGSVEHPTDTPAGTGQLLVQLASALGGLGDRRIVLIGHSMGGFLCYLAAILWPHRVAGIVALDGGVISPCRGAPETIGRVAAELVDERAQRWETVSARPSVLRSLAADVLAGDSGAVRSLARVLAVASGSGDGCMVAPGTDPGTVKVAAAYLTGLRDTWSALQSRQARLLALAGPAEWPQRSVAGIQRSGIPVFAAFGTESGTHRRARDRHTAVTADPNAEICEVPGYGHLDVLFGPDVRRLIFQPVLRWLIARGLPA</sequence>
<dbReference type="RefSeq" id="WP_203809368.1">
    <property type="nucleotide sequence ID" value="NZ_BAAAQE010000104.1"/>
</dbReference>
<dbReference type="InterPro" id="IPR029058">
    <property type="entry name" value="AB_hydrolase_fold"/>
</dbReference>
<evidence type="ECO:0000313" key="3">
    <source>
        <dbReference type="Proteomes" id="UP000612282"/>
    </source>
</evidence>
<organism evidence="2 3">
    <name type="scientific">Actinoplanes couchii</name>
    <dbReference type="NCBI Taxonomy" id="403638"/>
    <lineage>
        <taxon>Bacteria</taxon>
        <taxon>Bacillati</taxon>
        <taxon>Actinomycetota</taxon>
        <taxon>Actinomycetes</taxon>
        <taxon>Micromonosporales</taxon>
        <taxon>Micromonosporaceae</taxon>
        <taxon>Actinoplanes</taxon>
    </lineage>
</organism>